<evidence type="ECO:0000313" key="1">
    <source>
        <dbReference type="EMBL" id="PLW12482.1"/>
    </source>
</evidence>
<comment type="caution">
    <text evidence="2">The sequence shown here is derived from an EMBL/GenBank/DDBJ whole genome shotgun (WGS) entry which is preliminary data.</text>
</comment>
<dbReference type="EMBL" id="PGCI01000052">
    <property type="protein sequence ID" value="PLW45029.1"/>
    <property type="molecule type" value="Genomic_DNA"/>
</dbReference>
<evidence type="ECO:0000313" key="3">
    <source>
        <dbReference type="Proteomes" id="UP000235392"/>
    </source>
</evidence>
<dbReference type="Proteomes" id="UP000235392">
    <property type="component" value="Unassembled WGS sequence"/>
</dbReference>
<organism evidence="2 3">
    <name type="scientific">Puccinia coronata f. sp. avenae</name>
    <dbReference type="NCBI Taxonomy" id="200324"/>
    <lineage>
        <taxon>Eukaryota</taxon>
        <taxon>Fungi</taxon>
        <taxon>Dikarya</taxon>
        <taxon>Basidiomycota</taxon>
        <taxon>Pucciniomycotina</taxon>
        <taxon>Pucciniomycetes</taxon>
        <taxon>Pucciniales</taxon>
        <taxon>Pucciniaceae</taxon>
        <taxon>Puccinia</taxon>
    </lineage>
</organism>
<dbReference type="AlphaFoldDB" id="A0A2N5V4V8"/>
<evidence type="ECO:0000313" key="2">
    <source>
        <dbReference type="EMBL" id="PLW45029.1"/>
    </source>
</evidence>
<reference evidence="2 3" key="1">
    <citation type="submission" date="2017-11" db="EMBL/GenBank/DDBJ databases">
        <title>De novo assembly and phasing of dikaryotic genomes from two isolates of Puccinia coronata f. sp. avenae, the causal agent of oat crown rust.</title>
        <authorList>
            <person name="Miller M.E."/>
            <person name="Zhang Y."/>
            <person name="Omidvar V."/>
            <person name="Sperschneider J."/>
            <person name="Schwessinger B."/>
            <person name="Raley C."/>
            <person name="Palmer J.M."/>
            <person name="Garnica D."/>
            <person name="Upadhyaya N."/>
            <person name="Rathjen J."/>
            <person name="Taylor J.M."/>
            <person name="Park R.F."/>
            <person name="Dodds P.N."/>
            <person name="Hirsch C.D."/>
            <person name="Kianian S.F."/>
            <person name="Figueroa M."/>
        </authorList>
    </citation>
    <scope>NUCLEOTIDE SEQUENCE [LARGE SCALE GENOMIC DNA]</scope>
    <source>
        <strain evidence="2">12SD80</strain>
    </source>
</reference>
<sequence>MFSESYTSLEVLALHSMPFSKKKPAAIQIPFDRLHLQQLELHYTPNHAPPRGYERSCARYGVKCLYIEDADAEHHAQSNDHILASSLARITL</sequence>
<dbReference type="EMBL" id="PGCI01000883">
    <property type="protein sequence ID" value="PLW12482.1"/>
    <property type="molecule type" value="Genomic_DNA"/>
</dbReference>
<accession>A0A2N5V4V8</accession>
<name>A0A2N5V4V8_9BASI</name>
<proteinExistence type="predicted"/>
<protein>
    <submittedName>
        <fullName evidence="2">Uncharacterized protein</fullName>
    </submittedName>
</protein>
<gene>
    <name evidence="2" type="ORF">PCASD_06944</name>
    <name evidence="1" type="ORF">PCASD_23367</name>
</gene>